<sequence>MPQNLQRQVDKEVAPWFYRCRYCGRWKDSGAFSSGQVQWASESDFSKRPRRGRREPVCRGCAGFALHLERGVSETEVAGSLPLESRFALIMTFSGEYPGLPEFNEDILRCIFSFLMVRVAPFVADVGDGTFRCTVCMRDFTSLPNVMQHIETSKRHVCPSCMHQVS</sequence>
<evidence type="ECO:0008006" key="3">
    <source>
        <dbReference type="Google" id="ProtNLM"/>
    </source>
</evidence>
<comment type="caution">
    <text evidence="1">The sequence shown here is derived from an EMBL/GenBank/DDBJ whole genome shotgun (WGS) entry which is preliminary data.</text>
</comment>
<gene>
    <name evidence="1" type="ORF">SNEC2469_LOCUS24504</name>
</gene>
<evidence type="ECO:0000313" key="2">
    <source>
        <dbReference type="Proteomes" id="UP000601435"/>
    </source>
</evidence>
<dbReference type="Proteomes" id="UP000601435">
    <property type="component" value="Unassembled WGS sequence"/>
</dbReference>
<dbReference type="EMBL" id="CAJNJA010047241">
    <property type="protein sequence ID" value="CAE7822973.1"/>
    <property type="molecule type" value="Genomic_DNA"/>
</dbReference>
<reference evidence="1" key="1">
    <citation type="submission" date="2021-02" db="EMBL/GenBank/DDBJ databases">
        <authorList>
            <person name="Dougan E. K."/>
            <person name="Rhodes N."/>
            <person name="Thang M."/>
            <person name="Chan C."/>
        </authorList>
    </citation>
    <scope>NUCLEOTIDE SEQUENCE</scope>
</reference>
<evidence type="ECO:0000313" key="1">
    <source>
        <dbReference type="EMBL" id="CAE7822973.1"/>
    </source>
</evidence>
<name>A0A812ZCT1_9DINO</name>
<organism evidence="1 2">
    <name type="scientific">Symbiodinium necroappetens</name>
    <dbReference type="NCBI Taxonomy" id="1628268"/>
    <lineage>
        <taxon>Eukaryota</taxon>
        <taxon>Sar</taxon>
        <taxon>Alveolata</taxon>
        <taxon>Dinophyceae</taxon>
        <taxon>Suessiales</taxon>
        <taxon>Symbiodiniaceae</taxon>
        <taxon>Symbiodinium</taxon>
    </lineage>
</organism>
<protein>
    <recommendedName>
        <fullName evidence="3">C2H2-type domain-containing protein</fullName>
    </recommendedName>
</protein>
<proteinExistence type="predicted"/>
<dbReference type="OrthoDB" id="10470849at2759"/>
<dbReference type="AlphaFoldDB" id="A0A812ZCT1"/>
<keyword evidence="2" id="KW-1185">Reference proteome</keyword>
<accession>A0A812ZCT1</accession>